<gene>
    <name evidence="1" type="ORF">ENSA5_15940</name>
</gene>
<protein>
    <recommendedName>
        <fullName evidence="3">Sporulation protein YtfJ</fullName>
    </recommendedName>
</protein>
<sequence length="138" mass="14291">MDFEAIASQIAQTVQQEANINAIFGEPKKLDEHTIMPVARIKITFGAGGAERPGVMAPAVKVKKETNGNGAPTSSKLGAVGGGGGLEIEVLPLGFVRDGTEGAEFVTIDPTPDNLLGKVEHLIRGIRGPGPKIAEHSA</sequence>
<name>A0A2S9YEB7_9BACT</name>
<evidence type="ECO:0000313" key="1">
    <source>
        <dbReference type="EMBL" id="PRQ03433.1"/>
    </source>
</evidence>
<proteinExistence type="predicted"/>
<evidence type="ECO:0000313" key="2">
    <source>
        <dbReference type="Proteomes" id="UP000237968"/>
    </source>
</evidence>
<keyword evidence="2" id="KW-1185">Reference proteome</keyword>
<comment type="caution">
    <text evidence="1">The sequence shown here is derived from an EMBL/GenBank/DDBJ whole genome shotgun (WGS) entry which is preliminary data.</text>
</comment>
<dbReference type="Proteomes" id="UP000237968">
    <property type="component" value="Unassembled WGS sequence"/>
</dbReference>
<dbReference type="EMBL" id="PVNK01000085">
    <property type="protein sequence ID" value="PRQ03433.1"/>
    <property type="molecule type" value="Genomic_DNA"/>
</dbReference>
<accession>A0A2S9YEB7</accession>
<reference evidence="1 2" key="1">
    <citation type="submission" date="2018-03" db="EMBL/GenBank/DDBJ databases">
        <title>Draft Genome Sequences of the Obligatory Marine Myxobacteria Enhygromyxa salina SWB005.</title>
        <authorList>
            <person name="Poehlein A."/>
            <person name="Moghaddam J.A."/>
            <person name="Harms H."/>
            <person name="Alanjari M."/>
            <person name="Koenig G.M."/>
            <person name="Daniel R."/>
            <person name="Schaeberle T.F."/>
        </authorList>
    </citation>
    <scope>NUCLEOTIDE SEQUENCE [LARGE SCALE GENOMIC DNA]</scope>
    <source>
        <strain evidence="1 2">SWB005</strain>
    </source>
</reference>
<organism evidence="1 2">
    <name type="scientific">Enhygromyxa salina</name>
    <dbReference type="NCBI Taxonomy" id="215803"/>
    <lineage>
        <taxon>Bacteria</taxon>
        <taxon>Pseudomonadati</taxon>
        <taxon>Myxococcota</taxon>
        <taxon>Polyangia</taxon>
        <taxon>Nannocystales</taxon>
        <taxon>Nannocystaceae</taxon>
        <taxon>Enhygromyxa</taxon>
    </lineage>
</organism>
<dbReference type="AlphaFoldDB" id="A0A2S9YEB7"/>
<evidence type="ECO:0008006" key="3">
    <source>
        <dbReference type="Google" id="ProtNLM"/>
    </source>
</evidence>
<dbReference type="RefSeq" id="WP_106391057.1">
    <property type="nucleotide sequence ID" value="NZ_PVNK01000085.1"/>
</dbReference>